<dbReference type="Gene3D" id="3.40.50.1820">
    <property type="entry name" value="alpha/beta hydrolase"/>
    <property type="match status" value="1"/>
</dbReference>
<dbReference type="InterPro" id="IPR052897">
    <property type="entry name" value="Sec-Metab_Biosynth_Hydrolase"/>
</dbReference>
<dbReference type="PANTHER" id="PTHR37017">
    <property type="entry name" value="AB HYDROLASE-1 DOMAIN-CONTAINING PROTEIN-RELATED"/>
    <property type="match status" value="1"/>
</dbReference>
<accession>M2MYQ8</accession>
<organism evidence="1 2">
    <name type="scientific">Baudoinia panamericana (strain UAMH 10762)</name>
    <name type="common">Angels' share fungus</name>
    <name type="synonym">Baudoinia compniacensis (strain UAMH 10762)</name>
    <dbReference type="NCBI Taxonomy" id="717646"/>
    <lineage>
        <taxon>Eukaryota</taxon>
        <taxon>Fungi</taxon>
        <taxon>Dikarya</taxon>
        <taxon>Ascomycota</taxon>
        <taxon>Pezizomycotina</taxon>
        <taxon>Dothideomycetes</taxon>
        <taxon>Dothideomycetidae</taxon>
        <taxon>Mycosphaerellales</taxon>
        <taxon>Teratosphaeriaceae</taxon>
        <taxon>Baudoinia</taxon>
    </lineage>
</organism>
<keyword evidence="2" id="KW-1185">Reference proteome</keyword>
<dbReference type="PANTHER" id="PTHR37017:SF11">
    <property type="entry name" value="ESTERASE_LIPASE_THIOESTERASE DOMAIN-CONTAINING PROTEIN"/>
    <property type="match status" value="1"/>
</dbReference>
<reference evidence="1 2" key="1">
    <citation type="journal article" date="2012" name="PLoS Pathog.">
        <title>Diverse lifestyles and strategies of plant pathogenesis encoded in the genomes of eighteen Dothideomycetes fungi.</title>
        <authorList>
            <person name="Ohm R.A."/>
            <person name="Feau N."/>
            <person name="Henrissat B."/>
            <person name="Schoch C.L."/>
            <person name="Horwitz B.A."/>
            <person name="Barry K.W."/>
            <person name="Condon B.J."/>
            <person name="Copeland A.C."/>
            <person name="Dhillon B."/>
            <person name="Glaser F."/>
            <person name="Hesse C.N."/>
            <person name="Kosti I."/>
            <person name="LaButti K."/>
            <person name="Lindquist E.A."/>
            <person name="Lucas S."/>
            <person name="Salamov A.A."/>
            <person name="Bradshaw R.E."/>
            <person name="Ciuffetti L."/>
            <person name="Hamelin R.C."/>
            <person name="Kema G.H.J."/>
            <person name="Lawrence C."/>
            <person name="Scott J.A."/>
            <person name="Spatafora J.W."/>
            <person name="Turgeon B.G."/>
            <person name="de Wit P.J.G.M."/>
            <person name="Zhong S."/>
            <person name="Goodwin S.B."/>
            <person name="Grigoriev I.V."/>
        </authorList>
    </citation>
    <scope>NUCLEOTIDE SEQUENCE [LARGE SCALE GENOMIC DNA]</scope>
    <source>
        <strain evidence="1 2">UAMH 10762</strain>
    </source>
</reference>
<dbReference type="HOGENOM" id="CLU_1348699_0_0_1"/>
<dbReference type="KEGG" id="bcom:BAUCODRAFT_134590"/>
<evidence type="ECO:0008006" key="3">
    <source>
        <dbReference type="Google" id="ProtNLM"/>
    </source>
</evidence>
<protein>
    <recommendedName>
        <fullName evidence="3">AB hydrolase-1 domain-containing protein</fullName>
    </recommendedName>
</protein>
<dbReference type="AlphaFoldDB" id="M2MYQ8"/>
<dbReference type="SUPFAM" id="SSF53474">
    <property type="entry name" value="alpha/beta-Hydrolases"/>
    <property type="match status" value="1"/>
</dbReference>
<dbReference type="OMA" id="THATWKD"/>
<name>M2MYQ8_BAUPA</name>
<sequence length="203" mass="22313">MRRDIAVAVASMRRIHSITKVVRRAPSFRRSISPTKPYLLFVRGGGHSPEVRNTVRQCLRSSSYRSTVVARPSVGRATYDFTEDVDAIYSAAQGICDSGEDIILVLWSFSGVTGCEAVKALTRADRGAIRGAIVRNVIIAGCILPKGFQFVQRNDWDGFMEFMKPGSDPESGLCTVSPDMAKRVFYNDMSDADADAWAAKVKP</sequence>
<dbReference type="Proteomes" id="UP000011761">
    <property type="component" value="Unassembled WGS sequence"/>
</dbReference>
<dbReference type="OrthoDB" id="408373at2759"/>
<evidence type="ECO:0000313" key="1">
    <source>
        <dbReference type="EMBL" id="EMC91809.1"/>
    </source>
</evidence>
<evidence type="ECO:0000313" key="2">
    <source>
        <dbReference type="Proteomes" id="UP000011761"/>
    </source>
</evidence>
<proteinExistence type="predicted"/>
<dbReference type="RefSeq" id="XP_007681232.1">
    <property type="nucleotide sequence ID" value="XM_007683042.1"/>
</dbReference>
<gene>
    <name evidence="1" type="ORF">BAUCODRAFT_134590</name>
</gene>
<dbReference type="GeneID" id="19108285"/>
<dbReference type="EMBL" id="KB445563">
    <property type="protein sequence ID" value="EMC91809.1"/>
    <property type="molecule type" value="Genomic_DNA"/>
</dbReference>
<dbReference type="InterPro" id="IPR029058">
    <property type="entry name" value="AB_hydrolase_fold"/>
</dbReference>